<accession>A0A2P4Q0H8</accession>
<evidence type="ECO:0000256" key="1">
    <source>
        <dbReference type="PROSITE-ProRule" id="PRU00267"/>
    </source>
</evidence>
<keyword evidence="4" id="KW-1185">Reference proteome</keyword>
<evidence type="ECO:0000313" key="4">
    <source>
        <dbReference type="Proteomes" id="UP000018888"/>
    </source>
</evidence>
<proteinExistence type="predicted"/>
<keyword evidence="1" id="KW-0539">Nucleus</keyword>
<reference evidence="3 4" key="1">
    <citation type="journal article" date="2013" name="Proc. Natl. Acad. Sci. U.S.A.">
        <title>Genome of an arbuscular mycorrhizal fungus provides insight into the oldest plant symbiosis.</title>
        <authorList>
            <person name="Tisserant E."/>
            <person name="Malbreil M."/>
            <person name="Kuo A."/>
            <person name="Kohler A."/>
            <person name="Symeonidi A."/>
            <person name="Balestrini R."/>
            <person name="Charron P."/>
            <person name="Duensing N."/>
            <person name="Frei Dit Frey N."/>
            <person name="Gianinazzi-Pearson V."/>
            <person name="Gilbert L.B."/>
            <person name="Handa Y."/>
            <person name="Herr J.R."/>
            <person name="Hijri M."/>
            <person name="Koul R."/>
            <person name="Kawaguchi M."/>
            <person name="Krajinski F."/>
            <person name="Lammers P.J."/>
            <person name="Masclaux F.G."/>
            <person name="Murat C."/>
            <person name="Morin E."/>
            <person name="Ndikumana S."/>
            <person name="Pagni M."/>
            <person name="Petitpierre D."/>
            <person name="Requena N."/>
            <person name="Rosikiewicz P."/>
            <person name="Riley R."/>
            <person name="Saito K."/>
            <person name="San Clemente H."/>
            <person name="Shapiro H."/>
            <person name="van Tuinen D."/>
            <person name="Becard G."/>
            <person name="Bonfante P."/>
            <person name="Paszkowski U."/>
            <person name="Shachar-Hill Y.Y."/>
            <person name="Tuskan G.A."/>
            <person name="Young P.W."/>
            <person name="Sanders I.R."/>
            <person name="Henrissat B."/>
            <person name="Rensing S.A."/>
            <person name="Grigoriev I.V."/>
            <person name="Corradi N."/>
            <person name="Roux C."/>
            <person name="Martin F."/>
        </authorList>
    </citation>
    <scope>NUCLEOTIDE SEQUENCE [LARGE SCALE GENOMIC DNA]</scope>
    <source>
        <strain evidence="3 4">DAOM 197198</strain>
    </source>
</reference>
<dbReference type="EMBL" id="AUPC02000112">
    <property type="protein sequence ID" value="POG71122.1"/>
    <property type="molecule type" value="Genomic_DNA"/>
</dbReference>
<comment type="caution">
    <text evidence="3">The sequence shown here is derived from an EMBL/GenBank/DDBJ whole genome shotgun (WGS) entry which is preliminary data.</text>
</comment>
<dbReference type="InterPro" id="IPR036910">
    <property type="entry name" value="HMG_box_dom_sf"/>
</dbReference>
<feature type="domain" description="HMG box" evidence="2">
    <location>
        <begin position="21"/>
        <end position="85"/>
    </location>
</feature>
<dbReference type="GO" id="GO:0005634">
    <property type="term" value="C:nucleus"/>
    <property type="evidence" value="ECO:0007669"/>
    <property type="project" value="UniProtKB-UniRule"/>
</dbReference>
<dbReference type="SMART" id="SM00398">
    <property type="entry name" value="HMG"/>
    <property type="match status" value="1"/>
</dbReference>
<name>A0A2P4Q0H8_RHIID</name>
<protein>
    <recommendedName>
        <fullName evidence="2">HMG box domain-containing protein</fullName>
    </recommendedName>
</protein>
<keyword evidence="1" id="KW-0238">DNA-binding</keyword>
<organism evidence="3 4">
    <name type="scientific">Rhizophagus irregularis (strain DAOM 181602 / DAOM 197198 / MUCL 43194)</name>
    <name type="common">Arbuscular mycorrhizal fungus</name>
    <name type="synonym">Glomus intraradices</name>
    <dbReference type="NCBI Taxonomy" id="747089"/>
    <lineage>
        <taxon>Eukaryota</taxon>
        <taxon>Fungi</taxon>
        <taxon>Fungi incertae sedis</taxon>
        <taxon>Mucoromycota</taxon>
        <taxon>Glomeromycotina</taxon>
        <taxon>Glomeromycetes</taxon>
        <taxon>Glomerales</taxon>
        <taxon>Glomeraceae</taxon>
        <taxon>Rhizophagus</taxon>
    </lineage>
</organism>
<feature type="DNA-binding region" description="HMG box" evidence="1">
    <location>
        <begin position="21"/>
        <end position="85"/>
    </location>
</feature>
<dbReference type="GO" id="GO:0003677">
    <property type="term" value="F:DNA binding"/>
    <property type="evidence" value="ECO:0007669"/>
    <property type="project" value="UniProtKB-UniRule"/>
</dbReference>
<reference evidence="3 4" key="2">
    <citation type="journal article" date="2018" name="New Phytol.">
        <title>High intraspecific genome diversity in the model arbuscular mycorrhizal symbiont Rhizophagus irregularis.</title>
        <authorList>
            <person name="Chen E.C.H."/>
            <person name="Morin E."/>
            <person name="Beaudet D."/>
            <person name="Noel J."/>
            <person name="Yildirir G."/>
            <person name="Ndikumana S."/>
            <person name="Charron P."/>
            <person name="St-Onge C."/>
            <person name="Giorgi J."/>
            <person name="Kruger M."/>
            <person name="Marton T."/>
            <person name="Ropars J."/>
            <person name="Grigoriev I.V."/>
            <person name="Hainaut M."/>
            <person name="Henrissat B."/>
            <person name="Roux C."/>
            <person name="Martin F."/>
            <person name="Corradi N."/>
        </authorList>
    </citation>
    <scope>NUCLEOTIDE SEQUENCE [LARGE SCALE GENOMIC DNA]</scope>
    <source>
        <strain evidence="3 4">DAOM 197198</strain>
    </source>
</reference>
<gene>
    <name evidence="3" type="ORF">GLOIN_2v1841342</name>
</gene>
<dbReference type="Pfam" id="PF09011">
    <property type="entry name" value="HMG_box_2"/>
    <property type="match status" value="1"/>
</dbReference>
<dbReference type="Gene3D" id="1.10.30.10">
    <property type="entry name" value="High mobility group box domain"/>
    <property type="match status" value="1"/>
</dbReference>
<dbReference type="SUPFAM" id="SSF47095">
    <property type="entry name" value="HMG-box"/>
    <property type="match status" value="1"/>
</dbReference>
<sequence>MENGWFEMSHTRIISKEIMSKTKTANAFMRFRADKKDPDQKVEMKQLSKEAGDDWSKLSDTEKRKYYHLAKEDEVKNEAVLRKNKYTNKTFELGDKFSFIVETPIPIKKENQPLVMNNPQNVSNLTEEDWFDEYIDYNGYRDSNEIINGVPPPKTTSNSFGR</sequence>
<dbReference type="Proteomes" id="UP000018888">
    <property type="component" value="Unassembled WGS sequence"/>
</dbReference>
<dbReference type="AlphaFoldDB" id="A0A2P4Q0H8"/>
<dbReference type="PROSITE" id="PS50118">
    <property type="entry name" value="HMG_BOX_2"/>
    <property type="match status" value="1"/>
</dbReference>
<dbReference type="VEuPathDB" id="FungiDB:RhiirFUN_002955"/>
<evidence type="ECO:0000313" key="3">
    <source>
        <dbReference type="EMBL" id="POG71122.1"/>
    </source>
</evidence>
<evidence type="ECO:0000259" key="2">
    <source>
        <dbReference type="PROSITE" id="PS50118"/>
    </source>
</evidence>
<dbReference type="InterPro" id="IPR009071">
    <property type="entry name" value="HMG_box_dom"/>
</dbReference>